<dbReference type="NCBIfam" id="NF038029">
    <property type="entry name" value="LP_plasma"/>
    <property type="match status" value="1"/>
</dbReference>
<evidence type="ECO:0000313" key="3">
    <source>
        <dbReference type="Proteomes" id="UP000001016"/>
    </source>
</evidence>
<accession>Q6MTM4</accession>
<feature type="region of interest" description="Disordered" evidence="1">
    <location>
        <begin position="66"/>
        <end position="117"/>
    </location>
</feature>
<name>Q6MTM4_MYCMS</name>
<reference evidence="2 3" key="1">
    <citation type="journal article" date="2004" name="Genome Res.">
        <title>The genome sequence of Mycoplasma mycoides subsp. mycoides SC type strain PG1T, the causative agent of contagious bovine pleuropneumonia (CBPP).</title>
        <authorList>
            <person name="Westberg J."/>
            <person name="Persson A."/>
            <person name="Holmberg A."/>
            <person name="Goesmann A."/>
            <person name="Lundeberg J."/>
            <person name="Johansson K.-E."/>
            <person name="Pettersson B."/>
            <person name="Uhlen M."/>
        </authorList>
    </citation>
    <scope>NUCLEOTIDE SEQUENCE [LARGE SCALE GENOMIC DNA]</scope>
    <source>
        <strain evidence="2 3">PG1</strain>
    </source>
</reference>
<dbReference type="Proteomes" id="UP000001016">
    <property type="component" value="Chromosome"/>
</dbReference>
<evidence type="ECO:0000313" key="2">
    <source>
        <dbReference type="EMBL" id="CAE77012.1"/>
    </source>
</evidence>
<dbReference type="KEGG" id="mmy:MSC_0377"/>
<evidence type="ECO:0000256" key="1">
    <source>
        <dbReference type="SAM" id="MobiDB-lite"/>
    </source>
</evidence>
<proteinExistence type="predicted"/>
<protein>
    <submittedName>
        <fullName evidence="2">Hypothetical prolipoprotein</fullName>
    </submittedName>
</protein>
<dbReference type="HOGENOM" id="CLU_1842912_0_0_14"/>
<keyword evidence="3" id="KW-1185">Reference proteome</keyword>
<dbReference type="InterPro" id="IPR054816">
    <property type="entry name" value="Lipoprotein_mollicutes-type_CS"/>
</dbReference>
<sequence length="173" mass="19593">MINNFLLFILHIYNDYRYEKYMCISMNTPQKGHYMKKILTILGSVCLVATTSAAVIACGDRTPSIKSNEKVENKEKTKPSETPKKEDSKKEEKKEEKKAKPAATTTTVARKEVKAKSDAEIASELTKELFLLMGDSNSKSKNNQLTSSTENILKKTRRKCLKISFSKSCTKKR</sequence>
<gene>
    <name evidence="2" type="ordered locus">MSC_0377</name>
</gene>
<feature type="compositionally biased region" description="Basic and acidic residues" evidence="1">
    <location>
        <begin position="67"/>
        <end position="99"/>
    </location>
</feature>
<dbReference type="EMBL" id="BX293980">
    <property type="protein sequence ID" value="CAE77012.1"/>
    <property type="molecule type" value="Genomic_DNA"/>
</dbReference>
<dbReference type="AlphaFoldDB" id="Q6MTM4"/>
<organism evidence="2 3">
    <name type="scientific">Mycoplasma mycoides subsp. mycoides SC (strain CCUG 32753 / NCTC 10114 / PG1)</name>
    <dbReference type="NCBI Taxonomy" id="272632"/>
    <lineage>
        <taxon>Bacteria</taxon>
        <taxon>Bacillati</taxon>
        <taxon>Mycoplasmatota</taxon>
        <taxon>Mollicutes</taxon>
        <taxon>Mycoplasmataceae</taxon>
        <taxon>Mycoplasma</taxon>
    </lineage>
</organism>
<dbReference type="PATRIC" id="fig|272632.4.peg.408"/>